<dbReference type="WBParaSite" id="PDA_v2.g9647.t1">
    <property type="protein sequence ID" value="PDA_v2.g9647.t1"/>
    <property type="gene ID" value="PDA_v2.g9647"/>
</dbReference>
<sequence length="77" mass="8473">MSDLYKDHNLTDEEVSRYGRQMITADFDVRNQEKLKNSAVLIVGCGGLGNPVALYLAGAGIGKIGLLMILESKRLKY</sequence>
<dbReference type="SUPFAM" id="SSF69572">
    <property type="entry name" value="Activating enzymes of the ubiquitin-like proteins"/>
    <property type="match status" value="1"/>
</dbReference>
<evidence type="ECO:0000313" key="2">
    <source>
        <dbReference type="Proteomes" id="UP000887578"/>
    </source>
</evidence>
<evidence type="ECO:0000259" key="1">
    <source>
        <dbReference type="Pfam" id="PF00899"/>
    </source>
</evidence>
<organism evidence="2 3">
    <name type="scientific">Panagrolaimus davidi</name>
    <dbReference type="NCBI Taxonomy" id="227884"/>
    <lineage>
        <taxon>Eukaryota</taxon>
        <taxon>Metazoa</taxon>
        <taxon>Ecdysozoa</taxon>
        <taxon>Nematoda</taxon>
        <taxon>Chromadorea</taxon>
        <taxon>Rhabditida</taxon>
        <taxon>Tylenchina</taxon>
        <taxon>Panagrolaimomorpha</taxon>
        <taxon>Panagrolaimoidea</taxon>
        <taxon>Panagrolaimidae</taxon>
        <taxon>Panagrolaimus</taxon>
    </lineage>
</organism>
<dbReference type="Proteomes" id="UP000887578">
    <property type="component" value="Unplaced"/>
</dbReference>
<dbReference type="GO" id="GO:0008641">
    <property type="term" value="F:ubiquitin-like modifier activating enzyme activity"/>
    <property type="evidence" value="ECO:0007669"/>
    <property type="project" value="InterPro"/>
</dbReference>
<proteinExistence type="predicted"/>
<dbReference type="InterPro" id="IPR035985">
    <property type="entry name" value="Ubiquitin-activating_enz"/>
</dbReference>
<keyword evidence="2" id="KW-1185">Reference proteome</keyword>
<name>A0A914RDB6_9BILA</name>
<accession>A0A914RDB6</accession>
<protein>
    <submittedName>
        <fullName evidence="3">THIF-type NAD/FAD binding fold domain-containing protein</fullName>
    </submittedName>
</protein>
<dbReference type="Pfam" id="PF00899">
    <property type="entry name" value="ThiF"/>
    <property type="match status" value="1"/>
</dbReference>
<evidence type="ECO:0000313" key="3">
    <source>
        <dbReference type="WBParaSite" id="PDA_v2.g9647.t1"/>
    </source>
</evidence>
<feature type="domain" description="THIF-type NAD/FAD binding fold" evidence="1">
    <location>
        <begin position="18"/>
        <end position="66"/>
    </location>
</feature>
<reference evidence="3" key="1">
    <citation type="submission" date="2022-11" db="UniProtKB">
        <authorList>
            <consortium name="WormBaseParasite"/>
        </authorList>
    </citation>
    <scope>IDENTIFICATION</scope>
</reference>
<dbReference type="AlphaFoldDB" id="A0A914RDB6"/>
<dbReference type="InterPro" id="IPR000594">
    <property type="entry name" value="ThiF_NAD_FAD-bd"/>
</dbReference>
<dbReference type="Gene3D" id="3.40.50.720">
    <property type="entry name" value="NAD(P)-binding Rossmann-like Domain"/>
    <property type="match status" value="1"/>
</dbReference>